<keyword evidence="3" id="KW-0067">ATP-binding</keyword>
<evidence type="ECO:0000313" key="5">
    <source>
        <dbReference type="EMBL" id="CAG7829061.1"/>
    </source>
</evidence>
<sequence>MNQENQFVGDEMHEDGGIPAADIVPRTYTFHGVQVKFPLEAYHSQQEMMNEILYHVIRGQNLLTESAAGTGKTLALLCSLLAYQEHHATLGNKRPLIFSWHIPSTSLGSFASPNMLTHQWRFYPVSKTLAITKNPMNIYVTILPNI</sequence>
<evidence type="ECO:0000259" key="4">
    <source>
        <dbReference type="PROSITE" id="PS51193"/>
    </source>
</evidence>
<dbReference type="OrthoDB" id="19182at2759"/>
<dbReference type="InterPro" id="IPR014013">
    <property type="entry name" value="Helic_SF1/SF2_ATP-bd_DinG/Rad3"/>
</dbReference>
<feature type="domain" description="Helicase ATP-binding" evidence="4">
    <location>
        <begin position="31"/>
        <end position="146"/>
    </location>
</feature>
<evidence type="ECO:0000256" key="2">
    <source>
        <dbReference type="ARBA" id="ARBA00022801"/>
    </source>
</evidence>
<gene>
    <name evidence="5" type="ORF">AFUS01_LOCUS38946</name>
</gene>
<dbReference type="GO" id="GO:0016787">
    <property type="term" value="F:hydrolase activity"/>
    <property type="evidence" value="ECO:0007669"/>
    <property type="project" value="UniProtKB-KW"/>
</dbReference>
<evidence type="ECO:0000313" key="6">
    <source>
        <dbReference type="Proteomes" id="UP000708208"/>
    </source>
</evidence>
<dbReference type="PANTHER" id="PTHR11472:SF34">
    <property type="entry name" value="REGULATOR OF TELOMERE ELONGATION HELICASE 1"/>
    <property type="match status" value="1"/>
</dbReference>
<dbReference type="InterPro" id="IPR045028">
    <property type="entry name" value="DinG/Rad3-like"/>
</dbReference>
<protein>
    <recommendedName>
        <fullName evidence="4">Helicase ATP-binding domain-containing protein</fullName>
    </recommendedName>
</protein>
<keyword evidence="1" id="KW-0547">Nucleotide-binding</keyword>
<proteinExistence type="predicted"/>
<dbReference type="PROSITE" id="PS51193">
    <property type="entry name" value="HELICASE_ATP_BIND_2"/>
    <property type="match status" value="1"/>
</dbReference>
<reference evidence="5" key="1">
    <citation type="submission" date="2021-06" db="EMBL/GenBank/DDBJ databases">
        <authorList>
            <person name="Hodson N. C."/>
            <person name="Mongue J. A."/>
            <person name="Jaron S. K."/>
        </authorList>
    </citation>
    <scope>NUCLEOTIDE SEQUENCE</scope>
</reference>
<organism evidence="5 6">
    <name type="scientific">Allacma fusca</name>
    <dbReference type="NCBI Taxonomy" id="39272"/>
    <lineage>
        <taxon>Eukaryota</taxon>
        <taxon>Metazoa</taxon>
        <taxon>Ecdysozoa</taxon>
        <taxon>Arthropoda</taxon>
        <taxon>Hexapoda</taxon>
        <taxon>Collembola</taxon>
        <taxon>Symphypleona</taxon>
        <taxon>Sminthuridae</taxon>
        <taxon>Allacma</taxon>
    </lineage>
</organism>
<dbReference type="EMBL" id="CAJVCH010549974">
    <property type="protein sequence ID" value="CAG7829061.1"/>
    <property type="molecule type" value="Genomic_DNA"/>
</dbReference>
<dbReference type="GO" id="GO:0003678">
    <property type="term" value="F:DNA helicase activity"/>
    <property type="evidence" value="ECO:0007669"/>
    <property type="project" value="TreeGrafter"/>
</dbReference>
<name>A0A8J2LBR6_9HEXA</name>
<evidence type="ECO:0000256" key="3">
    <source>
        <dbReference type="ARBA" id="ARBA00022840"/>
    </source>
</evidence>
<dbReference type="GO" id="GO:0005524">
    <property type="term" value="F:ATP binding"/>
    <property type="evidence" value="ECO:0007669"/>
    <property type="project" value="UniProtKB-KW"/>
</dbReference>
<accession>A0A8J2LBR6</accession>
<evidence type="ECO:0000256" key="1">
    <source>
        <dbReference type="ARBA" id="ARBA00022741"/>
    </source>
</evidence>
<comment type="caution">
    <text evidence="5">The sequence shown here is derived from an EMBL/GenBank/DDBJ whole genome shotgun (WGS) entry which is preliminary data.</text>
</comment>
<keyword evidence="2" id="KW-0378">Hydrolase</keyword>
<dbReference type="Proteomes" id="UP000708208">
    <property type="component" value="Unassembled WGS sequence"/>
</dbReference>
<dbReference type="AlphaFoldDB" id="A0A8J2LBR6"/>
<keyword evidence="6" id="KW-1185">Reference proteome</keyword>
<dbReference type="PANTHER" id="PTHR11472">
    <property type="entry name" value="DNA REPAIR DEAD HELICASE RAD3/XP-D SUBFAMILY MEMBER"/>
    <property type="match status" value="1"/>
</dbReference>